<organism evidence="1 2">
    <name type="scientific">Orenia metallireducens</name>
    <dbReference type="NCBI Taxonomy" id="1413210"/>
    <lineage>
        <taxon>Bacteria</taxon>
        <taxon>Bacillati</taxon>
        <taxon>Bacillota</taxon>
        <taxon>Clostridia</taxon>
        <taxon>Halanaerobiales</taxon>
        <taxon>Halobacteroidaceae</taxon>
        <taxon>Orenia</taxon>
    </lineage>
</organism>
<dbReference type="AlphaFoldDB" id="A0A1C0A824"/>
<accession>A0A1C0A824</accession>
<evidence type="ECO:0000313" key="2">
    <source>
        <dbReference type="Proteomes" id="UP000093514"/>
    </source>
</evidence>
<protein>
    <submittedName>
        <fullName evidence="1">Uncharacterized protein</fullName>
    </submittedName>
</protein>
<evidence type="ECO:0000313" key="1">
    <source>
        <dbReference type="EMBL" id="OCL26364.1"/>
    </source>
</evidence>
<name>A0A1C0A824_9FIRM</name>
<gene>
    <name evidence="1" type="ORF">U472_10175</name>
</gene>
<dbReference type="OrthoDB" id="2112841at2"/>
<keyword evidence="2" id="KW-1185">Reference proteome</keyword>
<reference evidence="2" key="1">
    <citation type="submission" date="2016-07" db="EMBL/GenBank/DDBJ databases">
        <authorList>
            <person name="Florea S."/>
            <person name="Webb J.S."/>
            <person name="Jaromczyk J."/>
            <person name="Schardl C.L."/>
        </authorList>
    </citation>
    <scope>NUCLEOTIDE SEQUENCE [LARGE SCALE GENOMIC DNA]</scope>
    <source>
        <strain evidence="2">Z6</strain>
    </source>
</reference>
<reference evidence="1 2" key="2">
    <citation type="submission" date="2016-08" db="EMBL/GenBank/DDBJ databases">
        <title>Orenia metallireducens sp. nov. strain Z6, a Novel Metal-reducing Firmicute from the Deep Subsurface.</title>
        <authorList>
            <person name="Maxim B.I."/>
            <person name="Kenneth K."/>
            <person name="Flynn T.M."/>
            <person name="Oloughlin E.J."/>
            <person name="Locke R.A."/>
            <person name="Weber J.R."/>
            <person name="Egan S.M."/>
            <person name="Mackie R.I."/>
            <person name="Cann I.K."/>
        </authorList>
    </citation>
    <scope>NUCLEOTIDE SEQUENCE [LARGE SCALE GENOMIC DNA]</scope>
    <source>
        <strain evidence="1 2">Z6</strain>
    </source>
</reference>
<sequence>MKLIEYLKKSSPKLLDQIAKKHNIYYTPTFSKNWLSNQLKDKLSNSTYFQKIVNTELSPQATRVLKSLTSTESINKKVLESNIYQQLNNLGFLYEENNFYYLPKDLKDIIEENFKVKKTPLNINNRSVKQEDINDDIISGNAKKPIKKELKIKVPELLNQAISVEKKPDINFFMYSVLVLGYANKLSKNSRLSNQDIKDKLLSYLSKINFTDFNTEELLNYILDYSHKRRLIYLNNLKLRNNFNRWLNTEYSEKILDFLDIFFPHNVRKIREIIAVLIHYPLNKEIPIDFIIEELNFDIRKRGKIFNLLNIFNIRGNNLSLTPFCWNLFNNRLTQNSKEIHIIEEEIIINPEIDLAKLWIISQAASLIEINHNLKFKLDEGGYLMSKNLERKYPNLRELRLKRLKGEYQNVSDEEWKEMLNRFKLEHNITGNESLRIDLAYSSLHYPI</sequence>
<comment type="caution">
    <text evidence="1">The sequence shown here is derived from an EMBL/GenBank/DDBJ whole genome shotgun (WGS) entry which is preliminary data.</text>
</comment>
<dbReference type="Proteomes" id="UP000093514">
    <property type="component" value="Unassembled WGS sequence"/>
</dbReference>
<dbReference type="RefSeq" id="WP_068718117.1">
    <property type="nucleotide sequence ID" value="NZ_LWDV01000009.1"/>
</dbReference>
<proteinExistence type="predicted"/>
<dbReference type="EMBL" id="LWDV01000009">
    <property type="protein sequence ID" value="OCL26364.1"/>
    <property type="molecule type" value="Genomic_DNA"/>
</dbReference>